<dbReference type="PANTHER" id="PTHR43273:SF8">
    <property type="entry name" value="RADICAL SAM DOMAIN PROTEIN"/>
    <property type="match status" value="1"/>
</dbReference>
<dbReference type="InterPro" id="IPR058240">
    <property type="entry name" value="rSAM_sf"/>
</dbReference>
<evidence type="ECO:0000313" key="7">
    <source>
        <dbReference type="EMBL" id="KKL95515.1"/>
    </source>
</evidence>
<dbReference type="SFLD" id="SFLDG01067">
    <property type="entry name" value="SPASM/twitch_domain_containing"/>
    <property type="match status" value="1"/>
</dbReference>
<reference evidence="7" key="1">
    <citation type="journal article" date="2015" name="Nature">
        <title>Complex archaea that bridge the gap between prokaryotes and eukaryotes.</title>
        <authorList>
            <person name="Spang A."/>
            <person name="Saw J.H."/>
            <person name="Jorgensen S.L."/>
            <person name="Zaremba-Niedzwiedzka K."/>
            <person name="Martijn J."/>
            <person name="Lind A.E."/>
            <person name="van Eijk R."/>
            <person name="Schleper C."/>
            <person name="Guy L."/>
            <person name="Ettema T.J."/>
        </authorList>
    </citation>
    <scope>NUCLEOTIDE SEQUENCE</scope>
</reference>
<evidence type="ECO:0000256" key="3">
    <source>
        <dbReference type="ARBA" id="ARBA00023004"/>
    </source>
</evidence>
<dbReference type="SUPFAM" id="SSF102114">
    <property type="entry name" value="Radical SAM enzymes"/>
    <property type="match status" value="1"/>
</dbReference>
<name>A0A0F9IP45_9ZZZZ</name>
<dbReference type="GO" id="GO:0046872">
    <property type="term" value="F:metal ion binding"/>
    <property type="evidence" value="ECO:0007669"/>
    <property type="project" value="UniProtKB-KW"/>
</dbReference>
<proteinExistence type="predicted"/>
<accession>A0A0F9IP45</accession>
<dbReference type="GO" id="GO:0051536">
    <property type="term" value="F:iron-sulfur cluster binding"/>
    <property type="evidence" value="ECO:0007669"/>
    <property type="project" value="UniProtKB-KW"/>
</dbReference>
<feature type="domain" description="Radical SAM core" evidence="6">
    <location>
        <begin position="9"/>
        <end position="181"/>
    </location>
</feature>
<evidence type="ECO:0000259" key="6">
    <source>
        <dbReference type="Pfam" id="PF04055"/>
    </source>
</evidence>
<keyword evidence="3" id="KW-0408">Iron</keyword>
<organism evidence="7">
    <name type="scientific">marine sediment metagenome</name>
    <dbReference type="NCBI Taxonomy" id="412755"/>
    <lineage>
        <taxon>unclassified sequences</taxon>
        <taxon>metagenomes</taxon>
        <taxon>ecological metagenomes</taxon>
    </lineage>
</organism>
<dbReference type="InterPro" id="IPR013785">
    <property type="entry name" value="Aldolase_TIM"/>
</dbReference>
<dbReference type="Pfam" id="PF04055">
    <property type="entry name" value="Radical_SAM"/>
    <property type="match status" value="1"/>
</dbReference>
<dbReference type="InterPro" id="IPR007197">
    <property type="entry name" value="rSAM"/>
</dbReference>
<comment type="caution">
    <text evidence="7">The sequence shown here is derived from an EMBL/GenBank/DDBJ whole genome shotgun (WGS) entry which is preliminary data.</text>
</comment>
<dbReference type="InterPro" id="IPR023867">
    <property type="entry name" value="Sulphatase_maturase_rSAM"/>
</dbReference>
<gene>
    <name evidence="7" type="ORF">LCGC14_1853820</name>
</gene>
<evidence type="ECO:0000256" key="5">
    <source>
        <dbReference type="SAM" id="MobiDB-lite"/>
    </source>
</evidence>
<dbReference type="SFLD" id="SFLDS00029">
    <property type="entry name" value="Radical_SAM"/>
    <property type="match status" value="1"/>
</dbReference>
<feature type="compositionally biased region" description="Basic and acidic residues" evidence="5">
    <location>
        <begin position="404"/>
        <end position="420"/>
    </location>
</feature>
<dbReference type="EMBL" id="LAZR01018658">
    <property type="protein sequence ID" value="KKL95515.1"/>
    <property type="molecule type" value="Genomic_DNA"/>
</dbReference>
<evidence type="ECO:0000256" key="1">
    <source>
        <dbReference type="ARBA" id="ARBA00022691"/>
    </source>
</evidence>
<dbReference type="PANTHER" id="PTHR43273">
    <property type="entry name" value="ANAEROBIC SULFATASE-MATURATING ENZYME HOMOLOG ASLB-RELATED"/>
    <property type="match status" value="1"/>
</dbReference>
<dbReference type="GO" id="GO:0016491">
    <property type="term" value="F:oxidoreductase activity"/>
    <property type="evidence" value="ECO:0007669"/>
    <property type="project" value="InterPro"/>
</dbReference>
<dbReference type="Gene3D" id="3.20.20.70">
    <property type="entry name" value="Aldolase class I"/>
    <property type="match status" value="1"/>
</dbReference>
<evidence type="ECO:0000256" key="4">
    <source>
        <dbReference type="ARBA" id="ARBA00023014"/>
    </source>
</evidence>
<keyword evidence="1" id="KW-0949">S-adenosyl-L-methionine</keyword>
<keyword evidence="2" id="KW-0479">Metal-binding</keyword>
<keyword evidence="4" id="KW-0411">Iron-sulfur</keyword>
<feature type="region of interest" description="Disordered" evidence="5">
    <location>
        <begin position="395"/>
        <end position="427"/>
    </location>
</feature>
<dbReference type="AlphaFoldDB" id="A0A0F9IP45"/>
<protein>
    <recommendedName>
        <fullName evidence="6">Radical SAM core domain-containing protein</fullName>
    </recommendedName>
</protein>
<sequence length="427" mass="46870">MSIEVLPLGMACNLGCTYCYQQPVRDAGNAPGKLDYDMDAMKATLRKEGYKFSVFGGEPLLVPIDDLAELWRFGYEEVGKAARDKGQAANGIQTNGVLLTDKHIKLMRRYEVGVGVSIDGPGAMNDARWAGTLEATRAATAKSQANLERLLGALERRPSIIVTLHALNGGTAAKIERLCKWLLALHAKGLRHVNVHLLERDTTAADKLQLSTAQAVAAFRRLWQLHQETGMNVEPLSHMWQLLHGDDKNVSCVWNGCDPFTTAAVHGVGPQGQRLNCGRTYKDGVVAIKAEQQGFERYTQLHAIPFADGGCSGCRFFYACKGNCPGTGTDRDWRERTEHCGVLMQTFEFMEAQLVANGKVPFSLDERREVVERMMVAQWQGGQQASVRHTLEAYGRGDTYSGEGRPDHGDVPHGDSHGDSDAPEVTT</sequence>
<dbReference type="CDD" id="cd01335">
    <property type="entry name" value="Radical_SAM"/>
    <property type="match status" value="1"/>
</dbReference>
<evidence type="ECO:0000256" key="2">
    <source>
        <dbReference type="ARBA" id="ARBA00022723"/>
    </source>
</evidence>